<reference evidence="2 3" key="1">
    <citation type="submission" date="2021-07" db="EMBL/GenBank/DDBJ databases">
        <title>Hymenobacter profundi sp. nov., isolated from deep-sea water.</title>
        <authorList>
            <person name="Kim M.K."/>
        </authorList>
    </citation>
    <scope>NUCLEOTIDE SEQUENCE [LARGE SCALE GENOMIC DNA]</scope>
    <source>
        <strain evidence="2 3">M2</strain>
    </source>
</reference>
<keyword evidence="3" id="KW-1185">Reference proteome</keyword>
<dbReference type="Proteomes" id="UP000826188">
    <property type="component" value="Unassembled WGS sequence"/>
</dbReference>
<dbReference type="EMBL" id="JAHWGL010000044">
    <property type="protein sequence ID" value="MBW3129228.1"/>
    <property type="molecule type" value="Genomic_DNA"/>
</dbReference>
<feature type="signal peptide" evidence="1">
    <location>
        <begin position="1"/>
        <end position="19"/>
    </location>
</feature>
<comment type="caution">
    <text evidence="2">The sequence shown here is derived from an EMBL/GenBank/DDBJ whole genome shotgun (WGS) entry which is preliminary data.</text>
</comment>
<name>A0ABS6X064_9BACT</name>
<keyword evidence="1" id="KW-0732">Signal</keyword>
<proteinExistence type="predicted"/>
<feature type="chain" id="PRO_5045324772" description="DUF4840 domain-containing protein" evidence="1">
    <location>
        <begin position="20"/>
        <end position="176"/>
    </location>
</feature>
<accession>A0ABS6X064</accession>
<gene>
    <name evidence="2" type="ORF">KYK14_11735</name>
</gene>
<dbReference type="RefSeq" id="WP_219159020.1">
    <property type="nucleotide sequence ID" value="NZ_JAHWGL010000044.1"/>
</dbReference>
<sequence length="176" mass="19935">MNYFSTLLAATLLASSLTACDKDSAEPLLEEPQAEFYVQARQNDNVWLKTGVTGVYGNYYKSKRTFFVTGADPQSIGIVEKLTLSFSMPKRQLLSSIQALPATWLEIGGGDMIFNQFMSTTAQGLPTIQVTQLDTINRIIEGRFEATLQRDDFYTKQVELKRFKSGTFRVQYYEHD</sequence>
<evidence type="ECO:0000313" key="2">
    <source>
        <dbReference type="EMBL" id="MBW3129228.1"/>
    </source>
</evidence>
<evidence type="ECO:0008006" key="4">
    <source>
        <dbReference type="Google" id="ProtNLM"/>
    </source>
</evidence>
<evidence type="ECO:0000256" key="1">
    <source>
        <dbReference type="SAM" id="SignalP"/>
    </source>
</evidence>
<evidence type="ECO:0000313" key="3">
    <source>
        <dbReference type="Proteomes" id="UP000826188"/>
    </source>
</evidence>
<protein>
    <recommendedName>
        <fullName evidence="4">DUF4840 domain-containing protein</fullName>
    </recommendedName>
</protein>
<organism evidence="2 3">
    <name type="scientific">Hymenobacter profundi</name>
    <dbReference type="NCBI Taxonomy" id="1982110"/>
    <lineage>
        <taxon>Bacteria</taxon>
        <taxon>Pseudomonadati</taxon>
        <taxon>Bacteroidota</taxon>
        <taxon>Cytophagia</taxon>
        <taxon>Cytophagales</taxon>
        <taxon>Hymenobacteraceae</taxon>
        <taxon>Hymenobacter</taxon>
    </lineage>
</organism>